<dbReference type="Proteomes" id="UP001216828">
    <property type="component" value="Chromosome"/>
</dbReference>
<dbReference type="PROSITE" id="PS51257">
    <property type="entry name" value="PROKAR_LIPOPROTEIN"/>
    <property type="match status" value="1"/>
</dbReference>
<proteinExistence type="predicted"/>
<keyword evidence="1" id="KW-0732">Signal</keyword>
<evidence type="ECO:0000313" key="3">
    <source>
        <dbReference type="Proteomes" id="UP001216828"/>
    </source>
</evidence>
<feature type="signal peptide" evidence="1">
    <location>
        <begin position="1"/>
        <end position="29"/>
    </location>
</feature>
<dbReference type="EMBL" id="CP082270">
    <property type="protein sequence ID" value="WDM65105.1"/>
    <property type="molecule type" value="Genomic_DNA"/>
</dbReference>
<keyword evidence="3" id="KW-1185">Reference proteome</keyword>
<organism evidence="2 3">
    <name type="scientific">Stenotrophomonas forensis</name>
    <dbReference type="NCBI Taxonomy" id="2871169"/>
    <lineage>
        <taxon>Bacteria</taxon>
        <taxon>Pseudomonadati</taxon>
        <taxon>Pseudomonadota</taxon>
        <taxon>Gammaproteobacteria</taxon>
        <taxon>Lysobacterales</taxon>
        <taxon>Lysobacteraceae</taxon>
        <taxon>Stenotrophomonas</taxon>
        <taxon>Stenotrophomonas maltophilia group</taxon>
    </lineage>
</organism>
<evidence type="ECO:0000313" key="2">
    <source>
        <dbReference type="EMBL" id="WDM65105.1"/>
    </source>
</evidence>
<reference evidence="2 3" key="1">
    <citation type="submission" date="2021-08" db="EMBL/GenBank/DDBJ databases">
        <title>Stenotrophomonas forensis sp. nov., isolated from contaminated viral transport media.</title>
        <authorList>
            <person name="Nguyen S.V."/>
            <person name="Edwards D."/>
            <person name="Scott S."/>
            <person name="Doss J."/>
            <person name="Merid S."/>
            <person name="Zelaya E."/>
            <person name="Maza C."/>
            <person name="Mann M."/>
            <person name="Hamilton B."/>
            <person name="Blackwell R."/>
            <person name="Tran A."/>
            <person name="Hauser J."/>
        </authorList>
    </citation>
    <scope>NUCLEOTIDE SEQUENCE [LARGE SCALE GENOMIC DNA]</scope>
    <source>
        <strain evidence="2 3">DFS-20110405</strain>
    </source>
</reference>
<name>A0ABY7Y556_9GAMM</name>
<accession>A0ABY7Y556</accession>
<evidence type="ECO:0008006" key="4">
    <source>
        <dbReference type="Google" id="ProtNLM"/>
    </source>
</evidence>
<evidence type="ECO:0000256" key="1">
    <source>
        <dbReference type="SAM" id="SignalP"/>
    </source>
</evidence>
<sequence>MGVSVRFSELRVLLPAAVLLSVSAFSASACCPSGDNGIHMARSGLGESLPAATNLSLNPNWLVYGFERDGISYYQVNDLSGQVVLIVGNVDATFWTLPAGKSAAKVSLPSHRLSLPEKVVRRVVFQSAQFSLVVYGEGASAVWVVESMDTAG</sequence>
<feature type="chain" id="PRO_5046055134" description="Secreted protein" evidence="1">
    <location>
        <begin position="30"/>
        <end position="152"/>
    </location>
</feature>
<protein>
    <recommendedName>
        <fullName evidence="4">Secreted protein</fullName>
    </recommendedName>
</protein>
<gene>
    <name evidence="2" type="ORF">K5L94_07420</name>
</gene>